<dbReference type="InterPro" id="IPR021309">
    <property type="entry name" value="YgaP-like_TM"/>
</dbReference>
<dbReference type="EMBL" id="JBHSPF010000059">
    <property type="protein sequence ID" value="MFC5629464.1"/>
    <property type="molecule type" value="Genomic_DNA"/>
</dbReference>
<feature type="domain" description="Inner membrane protein YgaP-like transmembrane" evidence="2">
    <location>
        <begin position="1"/>
        <end position="63"/>
    </location>
</feature>
<keyword evidence="1" id="KW-0472">Membrane</keyword>
<evidence type="ECO:0000313" key="4">
    <source>
        <dbReference type="Proteomes" id="UP001596143"/>
    </source>
</evidence>
<feature type="transmembrane region" description="Helical" evidence="1">
    <location>
        <begin position="33"/>
        <end position="56"/>
    </location>
</feature>
<comment type="caution">
    <text evidence="3">The sequence shown here is derived from an EMBL/GenBank/DDBJ whole genome shotgun (WGS) entry which is preliminary data.</text>
</comment>
<keyword evidence="1" id="KW-0812">Transmembrane</keyword>
<evidence type="ECO:0000259" key="2">
    <source>
        <dbReference type="Pfam" id="PF11127"/>
    </source>
</evidence>
<evidence type="ECO:0000256" key="1">
    <source>
        <dbReference type="SAM" id="Phobius"/>
    </source>
</evidence>
<accession>A0ABW0U9M1</accession>
<dbReference type="Pfam" id="PF11127">
    <property type="entry name" value="YgaP-like_TM"/>
    <property type="match status" value="1"/>
</dbReference>
<dbReference type="RefSeq" id="WP_270897189.1">
    <property type="nucleotide sequence ID" value="NZ_JBHSPF010000059.1"/>
</dbReference>
<gene>
    <name evidence="3" type="ORF">ACFPTR_11435</name>
</gene>
<keyword evidence="4" id="KW-1185">Reference proteome</keyword>
<name>A0ABW0U9M1_9BACI</name>
<protein>
    <submittedName>
        <fullName evidence="3">DUF2892 domain-containing protein</fullName>
    </submittedName>
</protein>
<sequence length="64" mass="7188">MKKNVGSVDKIVRIILGLVLLSLFFFLDGGIKYIGLLGIILLLTAFISFCPIYTIFRINTHSKE</sequence>
<reference evidence="4" key="1">
    <citation type="journal article" date="2019" name="Int. J. Syst. Evol. Microbiol.">
        <title>The Global Catalogue of Microorganisms (GCM) 10K type strain sequencing project: providing services to taxonomists for standard genome sequencing and annotation.</title>
        <authorList>
            <consortium name="The Broad Institute Genomics Platform"/>
            <consortium name="The Broad Institute Genome Sequencing Center for Infectious Disease"/>
            <person name="Wu L."/>
            <person name="Ma J."/>
        </authorList>
    </citation>
    <scope>NUCLEOTIDE SEQUENCE [LARGE SCALE GENOMIC DNA]</scope>
    <source>
        <strain evidence="4">CGMCC 1.15790</strain>
    </source>
</reference>
<evidence type="ECO:0000313" key="3">
    <source>
        <dbReference type="EMBL" id="MFC5629464.1"/>
    </source>
</evidence>
<proteinExistence type="predicted"/>
<organism evidence="3 4">
    <name type="scientific">Aliibacillus thermotolerans</name>
    <dbReference type="NCBI Taxonomy" id="1834418"/>
    <lineage>
        <taxon>Bacteria</taxon>
        <taxon>Bacillati</taxon>
        <taxon>Bacillota</taxon>
        <taxon>Bacilli</taxon>
        <taxon>Bacillales</taxon>
        <taxon>Bacillaceae</taxon>
        <taxon>Aliibacillus</taxon>
    </lineage>
</organism>
<feature type="transmembrane region" description="Helical" evidence="1">
    <location>
        <begin position="12"/>
        <end position="27"/>
    </location>
</feature>
<dbReference type="Proteomes" id="UP001596143">
    <property type="component" value="Unassembled WGS sequence"/>
</dbReference>
<keyword evidence="1" id="KW-1133">Transmembrane helix</keyword>